<reference evidence="3 4" key="1">
    <citation type="submission" date="2018-08" db="EMBL/GenBank/DDBJ databases">
        <title>Chitinophagaceae sp. K23C18032701, a novel bacterium isolated from forest soil.</title>
        <authorList>
            <person name="Wang C."/>
        </authorList>
    </citation>
    <scope>NUCLEOTIDE SEQUENCE [LARGE SCALE GENOMIC DNA]</scope>
    <source>
        <strain evidence="3 4">K23C18032701</strain>
    </source>
</reference>
<dbReference type="PANTHER" id="PTHR30023">
    <property type="entry name" value="D-ALANYL-D-ALANINE CARBOXYPEPTIDASE"/>
    <property type="match status" value="1"/>
</dbReference>
<evidence type="ECO:0000313" key="4">
    <source>
        <dbReference type="Proteomes" id="UP000261284"/>
    </source>
</evidence>
<gene>
    <name evidence="3" type="ORF">DXN05_22610</name>
</gene>
<dbReference type="PROSITE" id="PS51257">
    <property type="entry name" value="PROKAR_LIPOPROTEIN"/>
    <property type="match status" value="1"/>
</dbReference>
<dbReference type="InterPro" id="IPR012338">
    <property type="entry name" value="Beta-lactam/transpept-like"/>
</dbReference>
<dbReference type="GO" id="GO:0004185">
    <property type="term" value="F:serine-type carboxypeptidase activity"/>
    <property type="evidence" value="ECO:0007669"/>
    <property type="project" value="InterPro"/>
</dbReference>
<keyword evidence="4" id="KW-1185">Reference proteome</keyword>
<dbReference type="AlphaFoldDB" id="A0A3E1ND70"/>
<dbReference type="PANTHER" id="PTHR30023:SF0">
    <property type="entry name" value="PENICILLIN-SENSITIVE CARBOXYPEPTIDASE A"/>
    <property type="match status" value="1"/>
</dbReference>
<organism evidence="3 4">
    <name type="scientific">Deminuibacter soli</name>
    <dbReference type="NCBI Taxonomy" id="2291815"/>
    <lineage>
        <taxon>Bacteria</taxon>
        <taxon>Pseudomonadati</taxon>
        <taxon>Bacteroidota</taxon>
        <taxon>Chitinophagia</taxon>
        <taxon>Chitinophagales</taxon>
        <taxon>Chitinophagaceae</taxon>
        <taxon>Deminuibacter</taxon>
    </lineage>
</organism>
<dbReference type="Proteomes" id="UP000261284">
    <property type="component" value="Unassembled WGS sequence"/>
</dbReference>
<comment type="caution">
    <text evidence="3">The sequence shown here is derived from an EMBL/GenBank/DDBJ whole genome shotgun (WGS) entry which is preliminary data.</text>
</comment>
<comment type="similarity">
    <text evidence="1">Belongs to the peptidase S13 family.</text>
</comment>
<dbReference type="InterPro" id="IPR000667">
    <property type="entry name" value="Peptidase_S13"/>
</dbReference>
<dbReference type="SUPFAM" id="SSF56601">
    <property type="entry name" value="beta-lactamase/transpeptidase-like"/>
    <property type="match status" value="1"/>
</dbReference>
<name>A0A3E1ND70_9BACT</name>
<sequence length="428" mass="47557">MIKMNYVLFSAASVLLCSCSVSKRINRSAQHLVQQQPLNTAHVGISIMDAATQQFVYNYQGDKYFVPASNTKLFTCYAAMKYLGDSLPGLRYAEDVQAIYAQPTADPTLLSPDFKQHPVMDFLQGSNKKIVLGSSQWQDHAFGYGWTWDDYEASYMAERSPMPVYGNITVWKGRTALPALFTDSVVYATNSTQNKYSLHRSRNSNLFYTVASQQAFTADAIPFVTNGLQGTAAILNQQLNGRVTVQPQLPAGATKLIHSQPTDSLLKITMHRSDNFFAEQTLLMVSNEKLGVMSDARIIDTLLKTDLNDLPQRPKWVDGSGLSRYNLFSPQDLVTVLNKIKQSFGFNRISAILPTGNTGTLGGYYPKLQGAIFAKTGTLSNNLALSGYLVTKKHKTYIFSIIVNNHMGQASAIRHLIETFLTGIYEKY</sequence>
<evidence type="ECO:0000256" key="1">
    <source>
        <dbReference type="ARBA" id="ARBA00006096"/>
    </source>
</evidence>
<dbReference type="GO" id="GO:0006508">
    <property type="term" value="P:proteolysis"/>
    <property type="evidence" value="ECO:0007669"/>
    <property type="project" value="InterPro"/>
</dbReference>
<accession>A0A3E1ND70</accession>
<dbReference type="Pfam" id="PF02113">
    <property type="entry name" value="Peptidase_S13"/>
    <property type="match status" value="1"/>
</dbReference>
<dbReference type="EMBL" id="QTJU01000013">
    <property type="protein sequence ID" value="RFM25913.1"/>
    <property type="molecule type" value="Genomic_DNA"/>
</dbReference>
<proteinExistence type="inferred from homology"/>
<evidence type="ECO:0000313" key="3">
    <source>
        <dbReference type="EMBL" id="RFM25913.1"/>
    </source>
</evidence>
<protein>
    <recommendedName>
        <fullName evidence="5">D-alanyl-D-alanine carboxypeptidase/D-alanyl-D-alanine-endopeptidase</fullName>
    </recommendedName>
</protein>
<dbReference type="GO" id="GO:0000270">
    <property type="term" value="P:peptidoglycan metabolic process"/>
    <property type="evidence" value="ECO:0007669"/>
    <property type="project" value="TreeGrafter"/>
</dbReference>
<keyword evidence="2" id="KW-0378">Hydrolase</keyword>
<evidence type="ECO:0000256" key="2">
    <source>
        <dbReference type="ARBA" id="ARBA00022801"/>
    </source>
</evidence>
<dbReference type="PRINTS" id="PR00922">
    <property type="entry name" value="DADACBPTASE3"/>
</dbReference>
<dbReference type="Gene3D" id="3.40.710.10">
    <property type="entry name" value="DD-peptidase/beta-lactamase superfamily"/>
    <property type="match status" value="2"/>
</dbReference>
<evidence type="ECO:0008006" key="5">
    <source>
        <dbReference type="Google" id="ProtNLM"/>
    </source>
</evidence>